<accession>A0ACC3MCF1</accession>
<comment type="caution">
    <text evidence="1">The sequence shown here is derived from an EMBL/GenBank/DDBJ whole genome shotgun (WGS) entry which is preliminary data.</text>
</comment>
<dbReference type="EMBL" id="JAUTXU010000330">
    <property type="protein sequence ID" value="KAK3684689.1"/>
    <property type="molecule type" value="Genomic_DNA"/>
</dbReference>
<evidence type="ECO:0000313" key="1">
    <source>
        <dbReference type="EMBL" id="KAK3684689.1"/>
    </source>
</evidence>
<evidence type="ECO:0000313" key="2">
    <source>
        <dbReference type="Proteomes" id="UP001281147"/>
    </source>
</evidence>
<name>A0ACC3MCF1_9PEZI</name>
<sequence>MATQPGVKKYDAVIIGSGQSGTPLASALAQSGRTTALIEKAHVGGCCINEGCTPTKTMIASGRVAHLAHRAAEYGVWNVPSQNLEKGHKVYHSKDEGGWEKVNQVVDMQKVRQRKRDIVDSFRSGSEGRLDKQEGLEVIRGDAVFKDERTLTVKLAEGEEEIEVEADNFFVNTGERPSRPNLPGLDSLDPSRLLDSTTIMELDEVPHHLIVLGGSYVGLEFGQLFRRLGSRVTVLQRGKQLVPHEDAEIADALKEIMKAEGVRVVLNTTVANIKPDEGTFEHKVIVFYPDKHGRDVALSGSHLLIATGRTPNTDTLNLEAAGVEVDGSGHIKVDEKLQTNIPHIYALGDVHGGPAFTHMSYDDFRILKANIVSASSSSPPSTTRYRQVPYVMYTDPQLGHIGLHEHEARAKYGDASIKTATMPMAYVARALENDESRGLMKAVVHGVSGQILGFTCLGLEGGEIMSIVQTAMLGKLHYTVLQNAIYAHPSLAESLNNLWGFLQ</sequence>
<gene>
    <name evidence="1" type="ORF">LTR37_020019</name>
</gene>
<protein>
    <submittedName>
        <fullName evidence="1">Uncharacterized protein</fullName>
    </submittedName>
</protein>
<keyword evidence="2" id="KW-1185">Reference proteome</keyword>
<dbReference type="Proteomes" id="UP001281147">
    <property type="component" value="Unassembled WGS sequence"/>
</dbReference>
<proteinExistence type="predicted"/>
<reference evidence="1" key="1">
    <citation type="submission" date="2023-07" db="EMBL/GenBank/DDBJ databases">
        <title>Black Yeasts Isolated from many extreme environments.</title>
        <authorList>
            <person name="Coleine C."/>
            <person name="Stajich J.E."/>
            <person name="Selbmann L."/>
        </authorList>
    </citation>
    <scope>NUCLEOTIDE SEQUENCE</scope>
    <source>
        <strain evidence="1">CCFEE 5714</strain>
    </source>
</reference>
<organism evidence="1 2">
    <name type="scientific">Vermiconidia calcicola</name>
    <dbReference type="NCBI Taxonomy" id="1690605"/>
    <lineage>
        <taxon>Eukaryota</taxon>
        <taxon>Fungi</taxon>
        <taxon>Dikarya</taxon>
        <taxon>Ascomycota</taxon>
        <taxon>Pezizomycotina</taxon>
        <taxon>Dothideomycetes</taxon>
        <taxon>Dothideomycetidae</taxon>
        <taxon>Mycosphaerellales</taxon>
        <taxon>Extremaceae</taxon>
        <taxon>Vermiconidia</taxon>
    </lineage>
</organism>